<dbReference type="EMBL" id="AGWX01000002">
    <property type="protein sequence ID" value="EKS39903.1"/>
    <property type="molecule type" value="Genomic_DNA"/>
</dbReference>
<feature type="domain" description="RapA2 cadherin-like" evidence="5">
    <location>
        <begin position="161"/>
        <end position="214"/>
    </location>
</feature>
<gene>
    <name evidence="6" type="ORF">HMPREF9695_01864</name>
</gene>
<comment type="caution">
    <text evidence="6">The sequence shown here is derived from an EMBL/GenBank/DDBJ whole genome shotgun (WGS) entry which is preliminary data.</text>
</comment>
<feature type="domain" description="RapA2 cadherin-like" evidence="5">
    <location>
        <begin position="413"/>
        <end position="473"/>
    </location>
</feature>
<dbReference type="eggNOG" id="COG2931">
    <property type="taxonomic scope" value="Bacteria"/>
</dbReference>
<proteinExistence type="predicted"/>
<sequence length="644" mass="65789">GKISYDKAAFDYLAGGEHVTAVFTFNVSSGPDTVQKSITVTIDGANDAPVIAVTDPAHDTEGNTGTPDLAVVTVADHVSITDVDASDVHVRYVADTLAFDAANSNGPAPAGGSLADLFTVDPVTGKISYDRAAFDYLAAGEHVTATFTFDASSGPDTVQKSITVTIDGENDAPTVDAPLTITTQEGNAPVVRDLLAGASDVDNSDALSVTNIRYSIDGGLETATTPHGIIFPDAHTINIDAAAIQHIPAGVIETIEVRYDIMDGHGGTVAQTETITITGVNDRPVLAAGTNFSTITEDQTTNSGQLVSSFATGISDPDDGALKGVAITGYSNQNGHWEYSIDGGSSWTQFGTYSSGSGLLLASDDKVRFVPNGENGGTDTLTYVAWDQSSGSHGQAVNTMVPGHTAPFSEDSQTASLTVTSINDAPVLNGDNVSTLELGGGVTKVTGIALSDVDAGADTFTVTATADHGTVATATGSQPLAGAGVSGSFAAISNIFNDGAVYTPDNASPTDKVTLTVTDGQGGSDTLNFVFKQYAPGGVTLTGTTGKDIIFSSTGDDTMTGLAGKDNFVFAQVSGHDTIMDFTSGTDKIDFRALSGMDANALTTLLTNADHTGGDTLLHINGTTDTLLLKGVAALNASDFILHA</sequence>
<accession>K8PNG7</accession>
<evidence type="ECO:0000256" key="1">
    <source>
        <dbReference type="ARBA" id="ARBA00004613"/>
    </source>
</evidence>
<feature type="domain" description="RapA2 cadherin-like" evidence="5">
    <location>
        <begin position="272"/>
        <end position="339"/>
    </location>
</feature>
<dbReference type="InterPro" id="IPR040853">
    <property type="entry name" value="RapA2_cadherin-like"/>
</dbReference>
<comment type="subcellular location">
    <subcellularLocation>
        <location evidence="1">Secreted</location>
    </subcellularLocation>
</comment>
<evidence type="ECO:0000313" key="6">
    <source>
        <dbReference type="EMBL" id="EKS39903.1"/>
    </source>
</evidence>
<dbReference type="Gene3D" id="2.150.10.10">
    <property type="entry name" value="Serralysin-like metalloprotease, C-terminal"/>
    <property type="match status" value="1"/>
</dbReference>
<dbReference type="GO" id="GO:0005509">
    <property type="term" value="F:calcium ion binding"/>
    <property type="evidence" value="ECO:0007669"/>
    <property type="project" value="InterPro"/>
</dbReference>
<evidence type="ECO:0000256" key="2">
    <source>
        <dbReference type="ARBA" id="ARBA00022525"/>
    </source>
</evidence>
<dbReference type="SUPFAM" id="SSF51120">
    <property type="entry name" value="beta-Roll"/>
    <property type="match status" value="1"/>
</dbReference>
<keyword evidence="2" id="KW-0964">Secreted</keyword>
<dbReference type="InterPro" id="IPR011049">
    <property type="entry name" value="Serralysin-like_metalloprot_C"/>
</dbReference>
<dbReference type="AlphaFoldDB" id="K8PNG7"/>
<protein>
    <submittedName>
        <fullName evidence="6">VCBS repeat protein</fullName>
    </submittedName>
</protein>
<dbReference type="Proteomes" id="UP000001096">
    <property type="component" value="Unassembled WGS sequence"/>
</dbReference>
<evidence type="ECO:0000259" key="4">
    <source>
        <dbReference type="Pfam" id="PF08548"/>
    </source>
</evidence>
<keyword evidence="7" id="KW-1185">Reference proteome</keyword>
<name>K8PNG7_9BRAD</name>
<feature type="domain" description="Peptidase M10 serralysin C-terminal" evidence="4">
    <location>
        <begin position="551"/>
        <end position="601"/>
    </location>
</feature>
<dbReference type="GO" id="GO:0005615">
    <property type="term" value="C:extracellular space"/>
    <property type="evidence" value="ECO:0007669"/>
    <property type="project" value="InterPro"/>
</dbReference>
<evidence type="ECO:0000256" key="3">
    <source>
        <dbReference type="ARBA" id="ARBA00022737"/>
    </source>
</evidence>
<dbReference type="InterPro" id="IPR013858">
    <property type="entry name" value="Peptidase_M10B_C"/>
</dbReference>
<dbReference type="InterPro" id="IPR010221">
    <property type="entry name" value="VCBS_dom"/>
</dbReference>
<evidence type="ECO:0000259" key="5">
    <source>
        <dbReference type="Pfam" id="PF17803"/>
    </source>
</evidence>
<organism evidence="6 7">
    <name type="scientific">Afipia broomeae ATCC 49717</name>
    <dbReference type="NCBI Taxonomy" id="883078"/>
    <lineage>
        <taxon>Bacteria</taxon>
        <taxon>Pseudomonadati</taxon>
        <taxon>Pseudomonadota</taxon>
        <taxon>Alphaproteobacteria</taxon>
        <taxon>Hyphomicrobiales</taxon>
        <taxon>Nitrobacteraceae</taxon>
        <taxon>Afipia</taxon>
    </lineage>
</organism>
<dbReference type="Pfam" id="PF08548">
    <property type="entry name" value="Peptidase_M10_C"/>
    <property type="match status" value="1"/>
</dbReference>
<dbReference type="Pfam" id="PF17803">
    <property type="entry name" value="Cadherin_4"/>
    <property type="match status" value="3"/>
</dbReference>
<dbReference type="NCBIfam" id="TIGR01965">
    <property type="entry name" value="VCBS_repeat"/>
    <property type="match status" value="3"/>
</dbReference>
<dbReference type="RefSeq" id="WP_006020584.1">
    <property type="nucleotide sequence ID" value="NZ_KB375282.1"/>
</dbReference>
<dbReference type="HOGENOM" id="CLU_425510_0_0_5"/>
<reference evidence="6 7" key="1">
    <citation type="submission" date="2012-04" db="EMBL/GenBank/DDBJ databases">
        <title>The Genome Sequence of Afipia broomeae ATCC 49717.</title>
        <authorList>
            <consortium name="The Broad Institute Genome Sequencing Platform"/>
            <person name="Earl A."/>
            <person name="Ward D."/>
            <person name="Feldgarden M."/>
            <person name="Gevers D."/>
            <person name="Huys G."/>
            <person name="Walker B."/>
            <person name="Young S.K."/>
            <person name="Zeng Q."/>
            <person name="Gargeya S."/>
            <person name="Fitzgerald M."/>
            <person name="Haas B."/>
            <person name="Abouelleil A."/>
            <person name="Alvarado L."/>
            <person name="Arachchi H.M."/>
            <person name="Berlin A."/>
            <person name="Chapman S.B."/>
            <person name="Goldberg J."/>
            <person name="Griggs A."/>
            <person name="Gujja S."/>
            <person name="Hansen M."/>
            <person name="Howarth C."/>
            <person name="Imamovic A."/>
            <person name="Larimer J."/>
            <person name="McCowen C."/>
            <person name="Montmayeur A."/>
            <person name="Murphy C."/>
            <person name="Neiman D."/>
            <person name="Pearson M."/>
            <person name="Priest M."/>
            <person name="Roberts A."/>
            <person name="Saif S."/>
            <person name="Shea T."/>
            <person name="Sisk P."/>
            <person name="Sykes S."/>
            <person name="Wortman J."/>
            <person name="Nusbaum C."/>
            <person name="Birren B."/>
        </authorList>
    </citation>
    <scope>NUCLEOTIDE SEQUENCE [LARGE SCALE GENOMIC DNA]</scope>
    <source>
        <strain evidence="6 7">ATCC 49717</strain>
    </source>
</reference>
<dbReference type="PATRIC" id="fig|883078.3.peg.1912"/>
<keyword evidence="3" id="KW-0677">Repeat</keyword>
<feature type="non-terminal residue" evidence="6">
    <location>
        <position position="1"/>
    </location>
</feature>
<evidence type="ECO:0000313" key="7">
    <source>
        <dbReference type="Proteomes" id="UP000001096"/>
    </source>
</evidence>